<dbReference type="Gene3D" id="3.40.50.720">
    <property type="entry name" value="NAD(P)-binding Rossmann-like Domain"/>
    <property type="match status" value="2"/>
</dbReference>
<keyword evidence="4 5" id="KW-0833">Ubl conjugation pathway</keyword>
<proteinExistence type="inferred from homology"/>
<dbReference type="EMBL" id="AJWK01027434">
    <property type="status" value="NOT_ANNOTATED_CDS"/>
    <property type="molecule type" value="Genomic_DNA"/>
</dbReference>
<dbReference type="UniPathway" id="UPA00885"/>
<dbReference type="OrthoDB" id="1708823at2759"/>
<protein>
    <recommendedName>
        <fullName evidence="3 5">NEDD8-activating enzyme E1 regulatory subunit</fullName>
    </recommendedName>
</protein>
<reference evidence="7" key="1">
    <citation type="submission" date="2020-05" db="UniProtKB">
        <authorList>
            <consortium name="EnsemblMetazoa"/>
        </authorList>
    </citation>
    <scope>IDENTIFICATION</scope>
    <source>
        <strain evidence="7">Jacobina</strain>
    </source>
</reference>
<keyword evidence="8" id="KW-1185">Reference proteome</keyword>
<dbReference type="CTD" id="39244"/>
<name>A0A1B0CTD3_LUTLO</name>
<dbReference type="InterPro" id="IPR045886">
    <property type="entry name" value="ThiF/MoeB/HesA"/>
</dbReference>
<evidence type="ECO:0000313" key="8">
    <source>
        <dbReference type="Proteomes" id="UP000092461"/>
    </source>
</evidence>
<comment type="pathway">
    <text evidence="1 5">Protein modification; protein neddylation.</text>
</comment>
<evidence type="ECO:0000256" key="4">
    <source>
        <dbReference type="ARBA" id="ARBA00022786"/>
    </source>
</evidence>
<dbReference type="PANTHER" id="PTHR10953">
    <property type="entry name" value="UBIQUITIN-ACTIVATING ENZYME E1"/>
    <property type="match status" value="1"/>
</dbReference>
<dbReference type="GO" id="GO:0019781">
    <property type="term" value="F:NEDD8 activating enzyme activity"/>
    <property type="evidence" value="ECO:0007669"/>
    <property type="project" value="UniProtKB-UniRule"/>
</dbReference>
<dbReference type="PIRSF" id="PIRSF039099">
    <property type="entry name" value="APP-BP1"/>
    <property type="match status" value="1"/>
</dbReference>
<dbReference type="VEuPathDB" id="VectorBase:LLOJ008133"/>
<dbReference type="InterPro" id="IPR035985">
    <property type="entry name" value="Ubiquitin-activating_enz"/>
</dbReference>
<comment type="similarity">
    <text evidence="2 5">Belongs to the ubiquitin-activating E1 family. ULA1 subfamily.</text>
</comment>
<dbReference type="FunFam" id="3.40.50.720:FF:000475">
    <property type="entry name" value="NEDD8-activating enzyme E1 regulatory subunit"/>
    <property type="match status" value="1"/>
</dbReference>
<dbReference type="CDD" id="cd01493">
    <property type="entry name" value="APPBP1_RUB"/>
    <property type="match status" value="1"/>
</dbReference>
<evidence type="ECO:0000259" key="6">
    <source>
        <dbReference type="Pfam" id="PF00899"/>
    </source>
</evidence>
<dbReference type="InterPro" id="IPR030667">
    <property type="entry name" value="APP-BP1"/>
</dbReference>
<dbReference type="InterPro" id="IPR000594">
    <property type="entry name" value="ThiF_NAD_FAD-bd"/>
</dbReference>
<evidence type="ECO:0000313" key="7">
    <source>
        <dbReference type="EnsemblMetazoa" id="LLOJ008133-PA"/>
    </source>
</evidence>
<dbReference type="VEuPathDB" id="VectorBase:LLONM1_009453"/>
<dbReference type="AlphaFoldDB" id="A0A1B0CTD3"/>
<accession>A0A1B0CTD3</accession>
<organism evidence="7 8">
    <name type="scientific">Lutzomyia longipalpis</name>
    <name type="common">Sand fly</name>
    <dbReference type="NCBI Taxonomy" id="7200"/>
    <lineage>
        <taxon>Eukaryota</taxon>
        <taxon>Metazoa</taxon>
        <taxon>Ecdysozoa</taxon>
        <taxon>Arthropoda</taxon>
        <taxon>Hexapoda</taxon>
        <taxon>Insecta</taxon>
        <taxon>Pterygota</taxon>
        <taxon>Neoptera</taxon>
        <taxon>Endopterygota</taxon>
        <taxon>Diptera</taxon>
        <taxon>Nematocera</taxon>
        <taxon>Psychodoidea</taxon>
        <taxon>Psychodidae</taxon>
        <taxon>Lutzomyia</taxon>
        <taxon>Lutzomyia</taxon>
    </lineage>
</organism>
<dbReference type="RefSeq" id="XP_055687124.1">
    <property type="nucleotide sequence ID" value="XM_055831149.1"/>
</dbReference>
<dbReference type="Pfam" id="PF00899">
    <property type="entry name" value="ThiF"/>
    <property type="match status" value="1"/>
</dbReference>
<evidence type="ECO:0000256" key="3">
    <source>
        <dbReference type="ARBA" id="ARBA00015407"/>
    </source>
</evidence>
<dbReference type="GO" id="GO:0005737">
    <property type="term" value="C:cytoplasm"/>
    <property type="evidence" value="ECO:0007669"/>
    <property type="project" value="TreeGrafter"/>
</dbReference>
<dbReference type="GO" id="GO:0045116">
    <property type="term" value="P:protein neddylation"/>
    <property type="evidence" value="ECO:0007669"/>
    <property type="project" value="UniProtKB-UniRule"/>
</dbReference>
<dbReference type="PANTHER" id="PTHR10953:SF29">
    <property type="entry name" value="NEDD8-ACTIVATING ENZYME E1 REGULATORY SUBUNIT"/>
    <property type="match status" value="1"/>
</dbReference>
<dbReference type="KEGG" id="lll:129792263"/>
<evidence type="ECO:0000256" key="2">
    <source>
        <dbReference type="ARBA" id="ARBA00006868"/>
    </source>
</evidence>
<dbReference type="GeneID" id="129792263"/>
<evidence type="ECO:0000256" key="1">
    <source>
        <dbReference type="ARBA" id="ARBA00005032"/>
    </source>
</evidence>
<dbReference type="EnsemblMetazoa" id="LLOJ008133-RA">
    <property type="protein sequence ID" value="LLOJ008133-PA"/>
    <property type="gene ID" value="LLOJ008133"/>
</dbReference>
<evidence type="ECO:0000256" key="5">
    <source>
        <dbReference type="PIRNR" id="PIRNR039099"/>
    </source>
</evidence>
<sequence>MSSPAPKSPEVSDKSKKYDRQIRLWGEHGQQALESAQVCLINATCLGTEILKGIVLPGIGGFTIVDAKVTTDEDVGCNFFLEPSSVGQSRAQCCAHLLQELNPDVNGDYVDENIDSLLVNNTEFFKNFDLVIGTALSEKSTVMLSTKLWDLNIPFIVCRSVGFIASARLQIREHCIVEAHPDSKQTDLRLEEPFVALREHVDSVELSPKVPWLVVLYKFLQEWSKDKPHAVPKVYKEKSELRDLIRGAMKKDEENYEEAIKAVNSSFGGGRPSDTLRKLLDDPECLNLKKDSKPFWILVRALRDFVANEGCGWLPVPGILPDMTAETAFYIALQNVYRNQALADADAIYRRVQHLIKEIGLPCDVIAEKDVRLFCREAANISVIRGSRIADEYDKAYRCAAFGDCLEVPGTLVEHYVALRAMERFHTEHGCLPVEVETDTARLKYLSGKLFAELNIGSSLSDELAHELCRFGGAEVHSVSSFMGGCVAQEVIKIITRQFKPINNTFIYNAIKCETATYEL</sequence>
<feature type="domain" description="THIF-type NAD/FAD binding fold" evidence="6">
    <location>
        <begin position="18"/>
        <end position="512"/>
    </location>
</feature>
<dbReference type="Proteomes" id="UP000092461">
    <property type="component" value="Unassembled WGS sequence"/>
</dbReference>
<dbReference type="SUPFAM" id="SSF69572">
    <property type="entry name" value="Activating enzymes of the ubiquitin-like proteins"/>
    <property type="match status" value="1"/>
</dbReference>